<comment type="caution">
    <text evidence="2">The sequence shown here is derived from an EMBL/GenBank/DDBJ whole genome shotgun (WGS) entry which is preliminary data.</text>
</comment>
<dbReference type="PANTHER" id="PTHR47129">
    <property type="entry name" value="QUINONE OXIDOREDUCTASE 2"/>
    <property type="match status" value="1"/>
</dbReference>
<keyword evidence="3" id="KW-1185">Reference proteome</keyword>
<evidence type="ECO:0000259" key="1">
    <source>
        <dbReference type="Pfam" id="PF13460"/>
    </source>
</evidence>
<dbReference type="PANTHER" id="PTHR47129:SF1">
    <property type="entry name" value="NMRA-LIKE DOMAIN-CONTAINING PROTEIN"/>
    <property type="match status" value="1"/>
</dbReference>
<sequence>MTTYLVTGASGQLGQRVVDHLRNLVPAEDIIALVRSNSAQEAFEAKGIATRTGDYEDLESLRKAFDGVNRLLLISSSEVGKRADQHRNVLQAARDAGVGFVAYTSILNADSGGMALAQEHNATEAALRESGLPHAILRNGWYSENIAGTAPQALEMGQHFGAAGDGRFATASRQDFAEAAAVVLAGEGHEGKTYELAGDTDFSLSDYAALLSDMSGKPVTYVNLDEASYTGALVGAGLPEGFAAILADSDARAASGALTTQSRDLSRLIGRPTTPMRETLKAMLG</sequence>
<dbReference type="Pfam" id="PF13460">
    <property type="entry name" value="NAD_binding_10"/>
    <property type="match status" value="1"/>
</dbReference>
<reference evidence="2 3" key="1">
    <citation type="submission" date="2014-10" db="EMBL/GenBank/DDBJ databases">
        <title>Genome sequence of Ponticoccus sp. strain UMTAT08 isolated from clonal culture of toxic dinoflagellate Alexandrium tamiyavanichii.</title>
        <authorList>
            <person name="Gan H.Y."/>
            <person name="Muhd D.-D."/>
            <person name="Mohd Noor M.E."/>
            <person name="Yeong Y.S."/>
            <person name="Usup G."/>
        </authorList>
    </citation>
    <scope>NUCLEOTIDE SEQUENCE [LARGE SCALE GENOMIC DNA]</scope>
    <source>
        <strain evidence="2 3">UMTAT08</strain>
    </source>
</reference>
<dbReference type="SUPFAM" id="SSF51735">
    <property type="entry name" value="NAD(P)-binding Rossmann-fold domains"/>
    <property type="match status" value="1"/>
</dbReference>
<dbReference type="Gene3D" id="3.40.50.720">
    <property type="entry name" value="NAD(P)-binding Rossmann-like Domain"/>
    <property type="match status" value="1"/>
</dbReference>
<name>A0A0B3SBM4_9RHOB</name>
<dbReference type="PATRIC" id="fig|1515334.3.peg.1316"/>
<dbReference type="InterPro" id="IPR052718">
    <property type="entry name" value="NmrA-type_oxidoreductase"/>
</dbReference>
<feature type="domain" description="NAD(P)-binding" evidence="1">
    <location>
        <begin position="8"/>
        <end position="184"/>
    </location>
</feature>
<dbReference type="AlphaFoldDB" id="A0A0B3SBM4"/>
<organism evidence="2 3">
    <name type="scientific">Mameliella alba</name>
    <dbReference type="NCBI Taxonomy" id="561184"/>
    <lineage>
        <taxon>Bacteria</taxon>
        <taxon>Pseudomonadati</taxon>
        <taxon>Pseudomonadota</taxon>
        <taxon>Alphaproteobacteria</taxon>
        <taxon>Rhodobacterales</taxon>
        <taxon>Roseobacteraceae</taxon>
        <taxon>Mameliella</taxon>
    </lineage>
</organism>
<gene>
    <name evidence="2" type="ORF">OA50_01314</name>
</gene>
<dbReference type="EMBL" id="JSUQ01000004">
    <property type="protein sequence ID" value="KHQ54086.1"/>
    <property type="molecule type" value="Genomic_DNA"/>
</dbReference>
<dbReference type="Gene3D" id="3.90.25.10">
    <property type="entry name" value="UDP-galactose 4-epimerase, domain 1"/>
    <property type="match status" value="1"/>
</dbReference>
<dbReference type="RefSeq" id="WP_043138832.1">
    <property type="nucleotide sequence ID" value="NZ_JSUQ01000004.1"/>
</dbReference>
<evidence type="ECO:0000313" key="3">
    <source>
        <dbReference type="Proteomes" id="UP000030960"/>
    </source>
</evidence>
<dbReference type="InterPro" id="IPR036291">
    <property type="entry name" value="NAD(P)-bd_dom_sf"/>
</dbReference>
<dbReference type="Proteomes" id="UP000030960">
    <property type="component" value="Unassembled WGS sequence"/>
</dbReference>
<dbReference type="OrthoDB" id="7771794at2"/>
<proteinExistence type="predicted"/>
<evidence type="ECO:0000313" key="2">
    <source>
        <dbReference type="EMBL" id="KHQ54086.1"/>
    </source>
</evidence>
<dbReference type="STRING" id="561184.SAMN05216376_101505"/>
<accession>A0A0B3SBM4</accession>
<dbReference type="CDD" id="cd05269">
    <property type="entry name" value="TMR_SDR_a"/>
    <property type="match status" value="1"/>
</dbReference>
<protein>
    <submittedName>
        <fullName evidence="2">NmrA family protein</fullName>
    </submittedName>
</protein>
<dbReference type="InterPro" id="IPR016040">
    <property type="entry name" value="NAD(P)-bd_dom"/>
</dbReference>